<protein>
    <submittedName>
        <fullName evidence="3">DUF1707 domain-containing protein</fullName>
    </submittedName>
</protein>
<dbReference type="Proteomes" id="UP000780875">
    <property type="component" value="Unassembled WGS sequence"/>
</dbReference>
<evidence type="ECO:0000313" key="4">
    <source>
        <dbReference type="Proteomes" id="UP000780875"/>
    </source>
</evidence>
<keyword evidence="1" id="KW-1133">Transmembrane helix</keyword>
<gene>
    <name evidence="3" type="ORF">K8U61_08010</name>
</gene>
<dbReference type="Pfam" id="PF08044">
    <property type="entry name" value="DUF1707"/>
    <property type="match status" value="1"/>
</dbReference>
<accession>A0ABS7UB89</accession>
<keyword evidence="4" id="KW-1185">Reference proteome</keyword>
<dbReference type="RefSeq" id="WP_224122477.1">
    <property type="nucleotide sequence ID" value="NZ_JAIQZJ010000003.1"/>
</dbReference>
<dbReference type="PANTHER" id="PTHR40763:SF5">
    <property type="entry name" value="MEMBRANE PROTEIN"/>
    <property type="match status" value="1"/>
</dbReference>
<dbReference type="PANTHER" id="PTHR40763">
    <property type="entry name" value="MEMBRANE PROTEIN-RELATED"/>
    <property type="match status" value="1"/>
</dbReference>
<name>A0ABS7UB89_9ACTN</name>
<evidence type="ECO:0000256" key="1">
    <source>
        <dbReference type="SAM" id="Phobius"/>
    </source>
</evidence>
<evidence type="ECO:0000313" key="3">
    <source>
        <dbReference type="EMBL" id="MBZ5738104.1"/>
    </source>
</evidence>
<keyword evidence="1" id="KW-0812">Transmembrane</keyword>
<proteinExistence type="predicted"/>
<sequence>MDESQLRISDSEREAAAADLGEHYTLGRITTEEHAERLDRIWSARTRGDLASVFADLPALRPAIAGPGPVRRRGGRPRPAFLVLGIVALVALSAATHVPFVLLGVAALVVFTVARRRRAACGPLRLDQWRRPAL</sequence>
<feature type="transmembrane region" description="Helical" evidence="1">
    <location>
        <begin position="81"/>
        <end position="114"/>
    </location>
</feature>
<dbReference type="EMBL" id="JAIQZJ010000003">
    <property type="protein sequence ID" value="MBZ5738104.1"/>
    <property type="molecule type" value="Genomic_DNA"/>
</dbReference>
<reference evidence="3 4" key="1">
    <citation type="submission" date="2021-09" db="EMBL/GenBank/DDBJ databases">
        <title>Whole genome sequence of Nocardioides sp. GBK3QG-3.</title>
        <authorList>
            <person name="Tuo L."/>
        </authorList>
    </citation>
    <scope>NUCLEOTIDE SEQUENCE [LARGE SCALE GENOMIC DNA]</scope>
    <source>
        <strain evidence="3 4">GBK3QG-3</strain>
    </source>
</reference>
<feature type="domain" description="DUF1707" evidence="2">
    <location>
        <begin position="6"/>
        <end position="58"/>
    </location>
</feature>
<comment type="caution">
    <text evidence="3">The sequence shown here is derived from an EMBL/GenBank/DDBJ whole genome shotgun (WGS) entry which is preliminary data.</text>
</comment>
<evidence type="ECO:0000259" key="2">
    <source>
        <dbReference type="Pfam" id="PF08044"/>
    </source>
</evidence>
<organism evidence="3 4">
    <name type="scientific">Nocardioides mangrovi</name>
    <dbReference type="NCBI Taxonomy" id="2874580"/>
    <lineage>
        <taxon>Bacteria</taxon>
        <taxon>Bacillati</taxon>
        <taxon>Actinomycetota</taxon>
        <taxon>Actinomycetes</taxon>
        <taxon>Propionibacteriales</taxon>
        <taxon>Nocardioidaceae</taxon>
        <taxon>Nocardioides</taxon>
    </lineage>
</organism>
<dbReference type="InterPro" id="IPR012551">
    <property type="entry name" value="DUF1707_SHOCT-like"/>
</dbReference>
<keyword evidence="1" id="KW-0472">Membrane</keyword>